<evidence type="ECO:0000313" key="2">
    <source>
        <dbReference type="EMBL" id="RHZ86634.1"/>
    </source>
</evidence>
<evidence type="ECO:0000256" key="1">
    <source>
        <dbReference type="SAM" id="MobiDB-lite"/>
    </source>
</evidence>
<comment type="caution">
    <text evidence="2">The sequence shown here is derived from an EMBL/GenBank/DDBJ whole genome shotgun (WGS) entry which is preliminary data.</text>
</comment>
<feature type="compositionally biased region" description="Basic and acidic residues" evidence="1">
    <location>
        <begin position="115"/>
        <end position="134"/>
    </location>
</feature>
<proteinExistence type="predicted"/>
<dbReference type="EMBL" id="PQFF01000045">
    <property type="protein sequence ID" value="RHZ86634.1"/>
    <property type="molecule type" value="Genomic_DNA"/>
</dbReference>
<feature type="compositionally biased region" description="Basic residues" evidence="1">
    <location>
        <begin position="318"/>
        <end position="329"/>
    </location>
</feature>
<feature type="region of interest" description="Disordered" evidence="1">
    <location>
        <begin position="261"/>
        <end position="329"/>
    </location>
</feature>
<protein>
    <submittedName>
        <fullName evidence="2">Uncharacterized protein</fullName>
    </submittedName>
</protein>
<feature type="region of interest" description="Disordered" evidence="1">
    <location>
        <begin position="115"/>
        <end position="140"/>
    </location>
</feature>
<dbReference type="Proteomes" id="UP000266861">
    <property type="component" value="Unassembled WGS sequence"/>
</dbReference>
<keyword evidence="3" id="KW-1185">Reference proteome</keyword>
<feature type="compositionally biased region" description="Basic residues" evidence="1">
    <location>
        <begin position="67"/>
        <end position="80"/>
    </location>
</feature>
<feature type="region of interest" description="Disordered" evidence="1">
    <location>
        <begin position="51"/>
        <end position="88"/>
    </location>
</feature>
<feature type="compositionally biased region" description="Low complexity" evidence="1">
    <location>
        <begin position="51"/>
        <end position="64"/>
    </location>
</feature>
<name>A0A397JN92_9GLOM</name>
<reference evidence="2 3" key="1">
    <citation type="submission" date="2018-08" db="EMBL/GenBank/DDBJ databases">
        <title>Genome and evolution of the arbuscular mycorrhizal fungus Diversispora epigaea (formerly Glomus versiforme) and its bacterial endosymbionts.</title>
        <authorList>
            <person name="Sun X."/>
            <person name="Fei Z."/>
            <person name="Harrison M."/>
        </authorList>
    </citation>
    <scope>NUCLEOTIDE SEQUENCE [LARGE SCALE GENOMIC DNA]</scope>
    <source>
        <strain evidence="2 3">IT104</strain>
    </source>
</reference>
<feature type="compositionally biased region" description="Polar residues" evidence="1">
    <location>
        <begin position="273"/>
        <end position="283"/>
    </location>
</feature>
<organism evidence="2 3">
    <name type="scientific">Diversispora epigaea</name>
    <dbReference type="NCBI Taxonomy" id="1348612"/>
    <lineage>
        <taxon>Eukaryota</taxon>
        <taxon>Fungi</taxon>
        <taxon>Fungi incertae sedis</taxon>
        <taxon>Mucoromycota</taxon>
        <taxon>Glomeromycotina</taxon>
        <taxon>Glomeromycetes</taxon>
        <taxon>Diversisporales</taxon>
        <taxon>Diversisporaceae</taxon>
        <taxon>Diversispora</taxon>
    </lineage>
</organism>
<accession>A0A397JN92</accession>
<sequence>MRDELIKYVESNEIEEQDIPKVFTIQGWISRYAATFKEQATEAALRTIKYYSSSEKSSDSSNNEKYYKKKKKKIKKKKERKTPSDNELEELTKRFDQLQINFAQQLGDLTKQIKRRDDRTWEKPRERFSGKPHEQNSNNNNIYRPPQMHLQYYACHFARDYLSERKQVQRPFDNRNVSYVEEFYGERPGKNQEKDSQENLTNKIIAQGPELGHFARDYLSERKQVQRPFDNRNVSYVEEFYGESDNEYEVYEAIHNKPVTRANPLRKPGRPPKTTTFSNQPKSISRPEEKNIEPEIIIDFEENPYTNQDLDTEMRDYKAKKKAKTTLTK</sequence>
<gene>
    <name evidence="2" type="ORF">Glove_48g125</name>
</gene>
<evidence type="ECO:0000313" key="3">
    <source>
        <dbReference type="Proteomes" id="UP000266861"/>
    </source>
</evidence>
<dbReference type="AlphaFoldDB" id="A0A397JN92"/>